<evidence type="ECO:0000259" key="1">
    <source>
        <dbReference type="Pfam" id="PF04471"/>
    </source>
</evidence>
<protein>
    <submittedName>
        <fullName evidence="2">Restriction endonuclease</fullName>
    </submittedName>
</protein>
<dbReference type="InterPro" id="IPR011856">
    <property type="entry name" value="tRNA_endonuc-like_dom_sf"/>
</dbReference>
<keyword evidence="2" id="KW-0540">Nuclease</keyword>
<evidence type="ECO:0000313" key="3">
    <source>
        <dbReference type="Proteomes" id="UP000516117"/>
    </source>
</evidence>
<dbReference type="GO" id="GO:0003677">
    <property type="term" value="F:DNA binding"/>
    <property type="evidence" value="ECO:0007669"/>
    <property type="project" value="InterPro"/>
</dbReference>
<dbReference type="PANTHER" id="PTHR30015:SF7">
    <property type="entry name" value="TYPE IV METHYL-DIRECTED RESTRICTION ENZYME ECOKMRR"/>
    <property type="match status" value="1"/>
</dbReference>
<dbReference type="InterPro" id="IPR052906">
    <property type="entry name" value="Type_IV_Methyl-Rstrct_Enzyme"/>
</dbReference>
<dbReference type="PANTHER" id="PTHR30015">
    <property type="entry name" value="MRR RESTRICTION SYSTEM PROTEIN"/>
    <property type="match status" value="1"/>
</dbReference>
<keyword evidence="2" id="KW-0378">Hydrolase</keyword>
<dbReference type="GO" id="GO:0009307">
    <property type="term" value="P:DNA restriction-modification system"/>
    <property type="evidence" value="ECO:0007669"/>
    <property type="project" value="InterPro"/>
</dbReference>
<dbReference type="KEGG" id="tdf:H9L22_17465"/>
<evidence type="ECO:0000313" key="2">
    <source>
        <dbReference type="EMBL" id="QNP57683.1"/>
    </source>
</evidence>
<feature type="domain" description="Restriction endonuclease type IV Mrr" evidence="1">
    <location>
        <begin position="184"/>
        <end position="294"/>
    </location>
</feature>
<dbReference type="SUPFAM" id="SSF52980">
    <property type="entry name" value="Restriction endonuclease-like"/>
    <property type="match status" value="1"/>
</dbReference>
<accession>A0A7H0HAW7</accession>
<organism evidence="2 3">
    <name type="scientific">Tessaracoccus defluvii</name>
    <dbReference type="NCBI Taxonomy" id="1285901"/>
    <lineage>
        <taxon>Bacteria</taxon>
        <taxon>Bacillati</taxon>
        <taxon>Actinomycetota</taxon>
        <taxon>Actinomycetes</taxon>
        <taxon>Propionibacteriales</taxon>
        <taxon>Propionibacteriaceae</taxon>
        <taxon>Tessaracoccus</taxon>
    </lineage>
</organism>
<dbReference type="Gene3D" id="3.40.1350.10">
    <property type="match status" value="1"/>
</dbReference>
<reference evidence="2 3" key="1">
    <citation type="submission" date="2020-08" db="EMBL/GenBank/DDBJ databases">
        <title>Genome sequence of Tessaracoccus defluvii JCM 17540T.</title>
        <authorList>
            <person name="Hyun D.-W."/>
            <person name="Bae J.-W."/>
        </authorList>
    </citation>
    <scope>NUCLEOTIDE SEQUENCE [LARGE SCALE GENOMIC DNA]</scope>
    <source>
        <strain evidence="2 3">JCM 17540</strain>
    </source>
</reference>
<dbReference type="Pfam" id="PF04471">
    <property type="entry name" value="Mrr_cat"/>
    <property type="match status" value="1"/>
</dbReference>
<keyword evidence="2" id="KW-0255">Endonuclease</keyword>
<sequence>MGWPEIGDLSVCSSREAVRHLVDQAYPGDNTQRLAVYAGQLWAFRQGVQPGDLIVMPLKTKPGYLAFGRCTGGYAYDSSALSDRRHFLAVDWQPEPVSRAVLRDDLLAMVNGAMTVFSPSRNHAAARLEAVAAGGADPGVGVPMPIASPLPSPSSADVAVADPPQVPTLDAIRDRVRARIVEDFGQHKLTHLVADVLTALGFVCEVSPAGPDQGIDIRAGRGPLGLDAPIIVEVKSEPTAVGALVMRGLHSAMSKNNAPQGLLVAMGGITAPAKKEFESLRTIIQVWDAEALLDQLFATYPLLPDPTKAALPLKQVWVLDDDTEA</sequence>
<dbReference type="InterPro" id="IPR007560">
    <property type="entry name" value="Restrct_endonuc_IV_Mrr"/>
</dbReference>
<keyword evidence="3" id="KW-1185">Reference proteome</keyword>
<dbReference type="AlphaFoldDB" id="A0A7H0HAW7"/>
<name>A0A7H0HAW7_9ACTN</name>
<gene>
    <name evidence="2" type="ORF">H9L22_17465</name>
</gene>
<dbReference type="InterPro" id="IPR011335">
    <property type="entry name" value="Restrct_endonuc-II-like"/>
</dbReference>
<proteinExistence type="predicted"/>
<dbReference type="EMBL" id="CP060789">
    <property type="protein sequence ID" value="QNP57683.1"/>
    <property type="molecule type" value="Genomic_DNA"/>
</dbReference>
<dbReference type="GO" id="GO:0015666">
    <property type="term" value="F:restriction endodeoxyribonuclease activity"/>
    <property type="evidence" value="ECO:0007669"/>
    <property type="project" value="TreeGrafter"/>
</dbReference>
<dbReference type="Proteomes" id="UP000516117">
    <property type="component" value="Chromosome"/>
</dbReference>